<evidence type="ECO:0000313" key="3">
    <source>
        <dbReference type="EMBL" id="EXI68581.1"/>
    </source>
</evidence>
<dbReference type="EC" id="1.1.1.136" evidence="3"/>
<evidence type="ECO:0000313" key="4">
    <source>
        <dbReference type="Proteomes" id="UP000020218"/>
    </source>
</evidence>
<dbReference type="InterPro" id="IPR036291">
    <property type="entry name" value="NAD(P)-bd_dom_sf"/>
</dbReference>
<dbReference type="GO" id="GO:0016628">
    <property type="term" value="F:oxidoreductase activity, acting on the CH-CH group of donors, NAD or NADP as acceptor"/>
    <property type="evidence" value="ECO:0007669"/>
    <property type="project" value="InterPro"/>
</dbReference>
<dbReference type="PANTHER" id="PTHR43491">
    <property type="entry name" value="UDP-N-ACETYL-D-MANNOSAMINE DEHYDROGENASE"/>
    <property type="match status" value="1"/>
</dbReference>
<dbReference type="SUPFAM" id="SSF51735">
    <property type="entry name" value="NAD(P)-binding Rossmann-fold domains"/>
    <property type="match status" value="1"/>
</dbReference>
<dbReference type="PANTHER" id="PTHR43491:SF1">
    <property type="entry name" value="UDP-N-ACETYL-D-MANNOSAMINE DEHYDROGENASE"/>
    <property type="match status" value="1"/>
</dbReference>
<dbReference type="GO" id="GO:0051287">
    <property type="term" value="F:NAD binding"/>
    <property type="evidence" value="ECO:0007669"/>
    <property type="project" value="InterPro"/>
</dbReference>
<keyword evidence="3" id="KW-0560">Oxidoreductase</keyword>
<dbReference type="InterPro" id="IPR028359">
    <property type="entry name" value="UDP_ManNAc/GlcNAc_DH"/>
</dbReference>
<proteinExistence type="predicted"/>
<organism evidence="3 4">
    <name type="scientific">Candidatus Accumulibacter adjunctus</name>
    <dbReference type="NCBI Taxonomy" id="1454001"/>
    <lineage>
        <taxon>Bacteria</taxon>
        <taxon>Pseudomonadati</taxon>
        <taxon>Pseudomonadota</taxon>
        <taxon>Betaproteobacteria</taxon>
        <taxon>Candidatus Accumulibacter</taxon>
    </lineage>
</organism>
<dbReference type="PATRIC" id="fig|1454001.3.peg.1032"/>
<sequence>MFNTPSMIGLDYMRLRTATLSGSREKLLGRYAKQYAATAGYLRVLKDRQPTENVPTAMPRPFTNGHELDFAHIQATGKSIAPVLANRNLVIAESTLPIPTTPEFADWPPQARPRVSLPEQTAESADIHKAYFPERLLPSSSVHELAANDLVICSMTRTATYMATPLAKTVVERDLVPTNAPTAEMRKRAETRFRDVKIGSANELSIICDKMDINVWEHRGE</sequence>
<dbReference type="Gene3D" id="3.40.50.720">
    <property type="entry name" value="NAD(P)-binding Rossmann-like Domain"/>
    <property type="match status" value="2"/>
</dbReference>
<dbReference type="AlphaFoldDB" id="A0A011N146"/>
<dbReference type="GO" id="GO:0047004">
    <property type="term" value="F:UDP-N-acetylglucosamine 6-dehydrogenase activity"/>
    <property type="evidence" value="ECO:0007669"/>
    <property type="project" value="UniProtKB-EC"/>
</dbReference>
<dbReference type="SUPFAM" id="SSF48179">
    <property type="entry name" value="6-phosphogluconate dehydrogenase C-terminal domain-like"/>
    <property type="match status" value="1"/>
</dbReference>
<dbReference type="InterPro" id="IPR001732">
    <property type="entry name" value="UDP-Glc/GDP-Man_DH_N"/>
</dbReference>
<dbReference type="EMBL" id="JFAX01000004">
    <property type="protein sequence ID" value="EXI68581.1"/>
    <property type="molecule type" value="Genomic_DNA"/>
</dbReference>
<dbReference type="Pfam" id="PF00984">
    <property type="entry name" value="UDPG_MGDP_dh"/>
    <property type="match status" value="1"/>
</dbReference>
<dbReference type="InterPro" id="IPR014026">
    <property type="entry name" value="UDP-Glc/GDP-Man_DH_dimer"/>
</dbReference>
<dbReference type="STRING" id="1454001.AW08_00893"/>
<dbReference type="Pfam" id="PF03721">
    <property type="entry name" value="UDPG_MGDP_dh_N"/>
    <property type="match status" value="1"/>
</dbReference>
<dbReference type="InterPro" id="IPR017476">
    <property type="entry name" value="UDP-Glc/GDP-Man"/>
</dbReference>
<dbReference type="GO" id="GO:0000271">
    <property type="term" value="P:polysaccharide biosynthetic process"/>
    <property type="evidence" value="ECO:0007669"/>
    <property type="project" value="InterPro"/>
</dbReference>
<evidence type="ECO:0000259" key="2">
    <source>
        <dbReference type="Pfam" id="PF03721"/>
    </source>
</evidence>
<dbReference type="PIRSF" id="PIRSF000124">
    <property type="entry name" value="UDPglc_GDPman_dh"/>
    <property type="match status" value="1"/>
</dbReference>
<dbReference type="Proteomes" id="UP000020218">
    <property type="component" value="Unassembled WGS sequence"/>
</dbReference>
<accession>A0A011N146</accession>
<keyword evidence="4" id="KW-1185">Reference proteome</keyword>
<dbReference type="PIRSF" id="PIRSF500136">
    <property type="entry name" value="UDP_ManNAc_DH"/>
    <property type="match status" value="1"/>
</dbReference>
<dbReference type="InterPro" id="IPR008927">
    <property type="entry name" value="6-PGluconate_DH-like_C_sf"/>
</dbReference>
<protein>
    <submittedName>
        <fullName evidence="3">UDP-N-acetyl-D-glucosamine 6-dehydrogenase</fullName>
        <ecNumber evidence="3">1.1.1.136</ecNumber>
    </submittedName>
</protein>
<name>A0A011N146_9PROT</name>
<feature type="domain" description="UDP-glucose/GDP-mannose dehydrogenase dimerisation" evidence="1">
    <location>
        <begin position="182"/>
        <end position="217"/>
    </location>
</feature>
<gene>
    <name evidence="3" type="primary">wbpA_1</name>
    <name evidence="3" type="ORF">AW08_00893</name>
</gene>
<comment type="caution">
    <text evidence="3">The sequence shown here is derived from an EMBL/GenBank/DDBJ whole genome shotgun (WGS) entry which is preliminary data.</text>
</comment>
<evidence type="ECO:0000259" key="1">
    <source>
        <dbReference type="Pfam" id="PF00984"/>
    </source>
</evidence>
<reference evidence="3" key="1">
    <citation type="submission" date="2014-02" db="EMBL/GenBank/DDBJ databases">
        <title>Expanding our view of genomic diversity in Candidatus Accumulibacter clades.</title>
        <authorList>
            <person name="Skennerton C.T."/>
            <person name="Barr J.J."/>
            <person name="Slater F.R."/>
            <person name="Bond P.L."/>
            <person name="Tyson G.W."/>
        </authorList>
    </citation>
    <scope>NUCLEOTIDE SEQUENCE [LARGE SCALE GENOMIC DNA]</scope>
</reference>
<feature type="domain" description="UDP-glucose/GDP-mannose dehydrogenase N-terminal" evidence="2">
    <location>
        <begin position="57"/>
        <end position="160"/>
    </location>
</feature>